<reference evidence="20" key="1">
    <citation type="submission" date="2020-10" db="EMBL/GenBank/DDBJ databases">
        <authorList>
            <person name="Lu T."/>
            <person name="Wang Q."/>
            <person name="Han X."/>
        </authorList>
    </citation>
    <scope>NUCLEOTIDE SEQUENCE</scope>
    <source>
        <strain evidence="20">WQ 117</strain>
    </source>
</reference>
<dbReference type="EC" id="2.7.8.26" evidence="5 19"/>
<evidence type="ECO:0000256" key="15">
    <source>
        <dbReference type="ARBA" id="ARBA00032605"/>
    </source>
</evidence>
<evidence type="ECO:0000256" key="10">
    <source>
        <dbReference type="ARBA" id="ARBA00022692"/>
    </source>
</evidence>
<evidence type="ECO:0000313" key="21">
    <source>
        <dbReference type="Proteomes" id="UP000608754"/>
    </source>
</evidence>
<comment type="caution">
    <text evidence="20">The sequence shown here is derived from an EMBL/GenBank/DDBJ whole genome shotgun (WGS) entry which is preliminary data.</text>
</comment>
<feature type="transmembrane region" description="Helical" evidence="19">
    <location>
        <begin position="110"/>
        <end position="135"/>
    </location>
</feature>
<keyword evidence="11 19" id="KW-0460">Magnesium</keyword>
<dbReference type="GO" id="GO:0008818">
    <property type="term" value="F:cobalamin 5'-phosphate synthase activity"/>
    <property type="evidence" value="ECO:0007669"/>
    <property type="project" value="UniProtKB-UniRule"/>
</dbReference>
<dbReference type="InterPro" id="IPR003805">
    <property type="entry name" value="CobS"/>
</dbReference>
<evidence type="ECO:0000256" key="16">
    <source>
        <dbReference type="ARBA" id="ARBA00032853"/>
    </source>
</evidence>
<comment type="catalytic activity">
    <reaction evidence="17 19">
        <text>alpha-ribazole + adenosylcob(III)inamide-GDP = adenosylcob(III)alamin + GMP + H(+)</text>
        <dbReference type="Rhea" id="RHEA:16049"/>
        <dbReference type="ChEBI" id="CHEBI:10329"/>
        <dbReference type="ChEBI" id="CHEBI:15378"/>
        <dbReference type="ChEBI" id="CHEBI:18408"/>
        <dbReference type="ChEBI" id="CHEBI:58115"/>
        <dbReference type="ChEBI" id="CHEBI:60487"/>
        <dbReference type="EC" id="2.7.8.26"/>
    </reaction>
</comment>
<keyword evidence="7 19" id="KW-1003">Cell membrane</keyword>
<feature type="transmembrane region" description="Helical" evidence="19">
    <location>
        <begin position="190"/>
        <end position="223"/>
    </location>
</feature>
<dbReference type="HAMAP" id="MF_00719">
    <property type="entry name" value="CobS"/>
    <property type="match status" value="1"/>
</dbReference>
<dbReference type="RefSeq" id="WP_194181900.1">
    <property type="nucleotide sequence ID" value="NZ_JADGIK010000001.1"/>
</dbReference>
<evidence type="ECO:0000256" key="18">
    <source>
        <dbReference type="ARBA" id="ARBA00049504"/>
    </source>
</evidence>
<evidence type="ECO:0000256" key="14">
    <source>
        <dbReference type="ARBA" id="ARBA00025228"/>
    </source>
</evidence>
<evidence type="ECO:0000256" key="5">
    <source>
        <dbReference type="ARBA" id="ARBA00013200"/>
    </source>
</evidence>
<dbReference type="GO" id="GO:0009236">
    <property type="term" value="P:cobalamin biosynthetic process"/>
    <property type="evidence" value="ECO:0007669"/>
    <property type="project" value="UniProtKB-UniRule"/>
</dbReference>
<evidence type="ECO:0000256" key="8">
    <source>
        <dbReference type="ARBA" id="ARBA00022573"/>
    </source>
</evidence>
<evidence type="ECO:0000256" key="9">
    <source>
        <dbReference type="ARBA" id="ARBA00022679"/>
    </source>
</evidence>
<keyword evidence="21" id="KW-1185">Reference proteome</keyword>
<gene>
    <name evidence="19" type="primary">cobS</name>
    <name evidence="20" type="ORF">IM532_02675</name>
</gene>
<dbReference type="GO" id="GO:0005886">
    <property type="term" value="C:plasma membrane"/>
    <property type="evidence" value="ECO:0007669"/>
    <property type="project" value="UniProtKB-SubCell"/>
</dbReference>
<evidence type="ECO:0000256" key="4">
    <source>
        <dbReference type="ARBA" id="ARBA00010561"/>
    </source>
</evidence>
<dbReference type="EMBL" id="JADGIK010000001">
    <property type="protein sequence ID" value="MBF0596376.1"/>
    <property type="molecule type" value="Genomic_DNA"/>
</dbReference>
<dbReference type="Proteomes" id="UP000608754">
    <property type="component" value="Unassembled WGS sequence"/>
</dbReference>
<evidence type="ECO:0000256" key="19">
    <source>
        <dbReference type="HAMAP-Rule" id="MF_00719"/>
    </source>
</evidence>
<keyword evidence="13 19" id="KW-0472">Membrane</keyword>
<evidence type="ECO:0000256" key="6">
    <source>
        <dbReference type="ARBA" id="ARBA00015850"/>
    </source>
</evidence>
<feature type="transmembrane region" description="Helical" evidence="19">
    <location>
        <begin position="62"/>
        <end position="80"/>
    </location>
</feature>
<evidence type="ECO:0000256" key="3">
    <source>
        <dbReference type="ARBA" id="ARBA00004663"/>
    </source>
</evidence>
<evidence type="ECO:0000256" key="2">
    <source>
        <dbReference type="ARBA" id="ARBA00004651"/>
    </source>
</evidence>
<evidence type="ECO:0000256" key="1">
    <source>
        <dbReference type="ARBA" id="ARBA00001946"/>
    </source>
</evidence>
<comment type="subcellular location">
    <subcellularLocation>
        <location evidence="2 19">Cell membrane</location>
        <topology evidence="2 19">Multi-pass membrane protein</topology>
    </subcellularLocation>
</comment>
<comment type="catalytic activity">
    <reaction evidence="18 19">
        <text>alpha-ribazole 5'-phosphate + adenosylcob(III)inamide-GDP = adenosylcob(III)alamin 5'-phosphate + GMP + H(+)</text>
        <dbReference type="Rhea" id="RHEA:23560"/>
        <dbReference type="ChEBI" id="CHEBI:15378"/>
        <dbReference type="ChEBI" id="CHEBI:57918"/>
        <dbReference type="ChEBI" id="CHEBI:58115"/>
        <dbReference type="ChEBI" id="CHEBI:60487"/>
        <dbReference type="ChEBI" id="CHEBI:60493"/>
        <dbReference type="EC" id="2.7.8.26"/>
    </reaction>
</comment>
<comment type="pathway">
    <text evidence="3 19">Cofactor biosynthesis; adenosylcobalamin biosynthesis; adenosylcobalamin from cob(II)yrinate a,c-diamide: step 7/7.</text>
</comment>
<keyword evidence="12 19" id="KW-1133">Transmembrane helix</keyword>
<evidence type="ECO:0000256" key="11">
    <source>
        <dbReference type="ARBA" id="ARBA00022842"/>
    </source>
</evidence>
<evidence type="ECO:0000256" key="7">
    <source>
        <dbReference type="ARBA" id="ARBA00022475"/>
    </source>
</evidence>
<evidence type="ECO:0000256" key="13">
    <source>
        <dbReference type="ARBA" id="ARBA00023136"/>
    </source>
</evidence>
<proteinExistence type="inferred from homology"/>
<evidence type="ECO:0000313" key="20">
    <source>
        <dbReference type="EMBL" id="MBF0596376.1"/>
    </source>
</evidence>
<evidence type="ECO:0000256" key="17">
    <source>
        <dbReference type="ARBA" id="ARBA00048623"/>
    </source>
</evidence>
<dbReference type="GO" id="GO:0051073">
    <property type="term" value="F:adenosylcobinamide-GDP ribazoletransferase activity"/>
    <property type="evidence" value="ECO:0007669"/>
    <property type="project" value="UniProtKB-UniRule"/>
</dbReference>
<keyword evidence="10 19" id="KW-0812">Transmembrane</keyword>
<sequence length="263" mass="29989">MKQQFQLFCIALMFYTRIPIPFDTKYSDDKLNASTRFFPLIGYIVGGLSFCTYYILQFFLPLEISIIGAFIAGILITGAFHEDGLADFFDGFGGGWTKEKILDIMKDSRVGTYGMVATIIQLALKFYCLYLLIPLVEKCGILWIFMLFVTYHSIARFSAIQLCFLMNYVRDDEKSKAKPIAKKHSLKEIIGVYIFGLFPLICFSFLSPLLLVSLIPLTFIIFYFKKYLSKWIGGYTGDCLGALEQICEGIFLVTVLGLWKFIS</sequence>
<comment type="cofactor">
    <cofactor evidence="1 19">
        <name>Mg(2+)</name>
        <dbReference type="ChEBI" id="CHEBI:18420"/>
    </cofactor>
</comment>
<dbReference type="PANTHER" id="PTHR34148">
    <property type="entry name" value="ADENOSYLCOBINAMIDE-GDP RIBAZOLETRANSFERASE"/>
    <property type="match status" value="1"/>
</dbReference>
<dbReference type="UniPathway" id="UPA00148">
    <property type="reaction ID" value="UER00238"/>
</dbReference>
<organism evidence="20 21">
    <name type="scientific">Faecalibacter rhinopitheci</name>
    <dbReference type="NCBI Taxonomy" id="2779678"/>
    <lineage>
        <taxon>Bacteria</taxon>
        <taxon>Pseudomonadati</taxon>
        <taxon>Bacteroidota</taxon>
        <taxon>Flavobacteriia</taxon>
        <taxon>Flavobacteriales</taxon>
        <taxon>Weeksellaceae</taxon>
        <taxon>Faecalibacter</taxon>
    </lineage>
</organism>
<protein>
    <recommendedName>
        <fullName evidence="6 19">Adenosylcobinamide-GDP ribazoletransferase</fullName>
        <ecNumber evidence="5 19">2.7.8.26</ecNumber>
    </recommendedName>
    <alternativeName>
        <fullName evidence="16 19">Cobalamin synthase</fullName>
    </alternativeName>
    <alternativeName>
        <fullName evidence="15 19">Cobalamin-5'-phosphate synthase</fullName>
    </alternativeName>
</protein>
<dbReference type="Pfam" id="PF02654">
    <property type="entry name" value="CobS"/>
    <property type="match status" value="1"/>
</dbReference>
<evidence type="ECO:0000256" key="12">
    <source>
        <dbReference type="ARBA" id="ARBA00022989"/>
    </source>
</evidence>
<dbReference type="PANTHER" id="PTHR34148:SF1">
    <property type="entry name" value="ADENOSYLCOBINAMIDE-GDP RIBAZOLETRANSFERASE"/>
    <property type="match status" value="1"/>
</dbReference>
<keyword evidence="9 19" id="KW-0808">Transferase</keyword>
<name>A0A8J7KHI6_9FLAO</name>
<comment type="function">
    <text evidence="14 19">Joins adenosylcobinamide-GDP and alpha-ribazole to generate adenosylcobalamin (Ado-cobalamin). Also synthesizes adenosylcobalamin 5'-phosphate from adenosylcobinamide-GDP and alpha-ribazole 5'-phosphate.</text>
</comment>
<keyword evidence="8 19" id="KW-0169">Cobalamin biosynthesis</keyword>
<feature type="transmembrane region" description="Helical" evidence="19">
    <location>
        <begin position="141"/>
        <end position="169"/>
    </location>
</feature>
<comment type="similarity">
    <text evidence="4 19">Belongs to the CobS family.</text>
</comment>
<feature type="transmembrane region" description="Helical" evidence="19">
    <location>
        <begin position="37"/>
        <end position="56"/>
    </location>
</feature>
<dbReference type="AlphaFoldDB" id="A0A8J7KHI6"/>
<accession>A0A8J7KHI6</accession>